<organism evidence="1 2">
    <name type="scientific">Araneus ventricosus</name>
    <name type="common">Orbweaver spider</name>
    <name type="synonym">Epeira ventricosa</name>
    <dbReference type="NCBI Taxonomy" id="182803"/>
    <lineage>
        <taxon>Eukaryota</taxon>
        <taxon>Metazoa</taxon>
        <taxon>Ecdysozoa</taxon>
        <taxon>Arthropoda</taxon>
        <taxon>Chelicerata</taxon>
        <taxon>Arachnida</taxon>
        <taxon>Araneae</taxon>
        <taxon>Araneomorphae</taxon>
        <taxon>Entelegynae</taxon>
        <taxon>Araneoidea</taxon>
        <taxon>Araneidae</taxon>
        <taxon>Araneus</taxon>
    </lineage>
</organism>
<dbReference type="EMBL" id="BGPR01004179">
    <property type="protein sequence ID" value="GBM96818.1"/>
    <property type="molecule type" value="Genomic_DNA"/>
</dbReference>
<dbReference type="Proteomes" id="UP000499080">
    <property type="component" value="Unassembled WGS sequence"/>
</dbReference>
<dbReference type="AlphaFoldDB" id="A0A4Y2K4N8"/>
<protein>
    <submittedName>
        <fullName evidence="1">Uncharacterized protein</fullName>
    </submittedName>
</protein>
<name>A0A4Y2K4N8_ARAVE</name>
<evidence type="ECO:0000313" key="2">
    <source>
        <dbReference type="Proteomes" id="UP000499080"/>
    </source>
</evidence>
<keyword evidence="2" id="KW-1185">Reference proteome</keyword>
<accession>A0A4Y2K4N8</accession>
<sequence>MLVCILWPIPKTESVSRQNGRLLHDLLAMGTIMQEPQCLTIPIAAAGLSCVTPVLRQMGEVPCAIPYSYNCPTNTHILLRSRIF</sequence>
<comment type="caution">
    <text evidence="1">The sequence shown here is derived from an EMBL/GenBank/DDBJ whole genome shotgun (WGS) entry which is preliminary data.</text>
</comment>
<reference evidence="1 2" key="1">
    <citation type="journal article" date="2019" name="Sci. Rep.">
        <title>Orb-weaving spider Araneus ventricosus genome elucidates the spidroin gene catalogue.</title>
        <authorList>
            <person name="Kono N."/>
            <person name="Nakamura H."/>
            <person name="Ohtoshi R."/>
            <person name="Moran D.A.P."/>
            <person name="Shinohara A."/>
            <person name="Yoshida Y."/>
            <person name="Fujiwara M."/>
            <person name="Mori M."/>
            <person name="Tomita M."/>
            <person name="Arakawa K."/>
        </authorList>
    </citation>
    <scope>NUCLEOTIDE SEQUENCE [LARGE SCALE GENOMIC DNA]</scope>
</reference>
<proteinExistence type="predicted"/>
<gene>
    <name evidence="1" type="ORF">AVEN_161132_1</name>
</gene>
<evidence type="ECO:0000313" key="1">
    <source>
        <dbReference type="EMBL" id="GBM96818.1"/>
    </source>
</evidence>